<gene>
    <name evidence="2" type="ORF">EZS27_016135</name>
</gene>
<protein>
    <submittedName>
        <fullName evidence="2">Uncharacterized protein</fullName>
    </submittedName>
</protein>
<evidence type="ECO:0000256" key="1">
    <source>
        <dbReference type="SAM" id="MobiDB-lite"/>
    </source>
</evidence>
<evidence type="ECO:0000313" key="2">
    <source>
        <dbReference type="EMBL" id="KAA6335662.1"/>
    </source>
</evidence>
<feature type="compositionally biased region" description="Low complexity" evidence="1">
    <location>
        <begin position="85"/>
        <end position="104"/>
    </location>
</feature>
<reference evidence="2" key="1">
    <citation type="submission" date="2019-03" db="EMBL/GenBank/DDBJ databases">
        <title>Single cell metagenomics reveals metabolic interactions within the superorganism composed of flagellate Streblomastix strix and complex community of Bacteroidetes bacteria on its surface.</title>
        <authorList>
            <person name="Treitli S.C."/>
            <person name="Kolisko M."/>
            <person name="Husnik F."/>
            <person name="Keeling P."/>
            <person name="Hampl V."/>
        </authorList>
    </citation>
    <scope>NUCLEOTIDE SEQUENCE</scope>
    <source>
        <strain evidence="2">STM</strain>
    </source>
</reference>
<dbReference type="AlphaFoldDB" id="A0A5J4RQ98"/>
<organism evidence="2">
    <name type="scientific">termite gut metagenome</name>
    <dbReference type="NCBI Taxonomy" id="433724"/>
    <lineage>
        <taxon>unclassified sequences</taxon>
        <taxon>metagenomes</taxon>
        <taxon>organismal metagenomes</taxon>
    </lineage>
</organism>
<feature type="region of interest" description="Disordered" evidence="1">
    <location>
        <begin position="56"/>
        <end position="110"/>
    </location>
</feature>
<feature type="compositionally biased region" description="Polar residues" evidence="1">
    <location>
        <begin position="58"/>
        <end position="84"/>
    </location>
</feature>
<sequence length="110" mass="11781">MKTELTTLEKSDLQALLSELQSFPLLQKLVEAGGIHLHIHSIVNNGYNYGCMIGGNNEGSLTNQHNERGNNIQGNDNSINSVNVSGNDNSTNNISGNDNSINSSKLNGVN</sequence>
<comment type="caution">
    <text evidence="2">The sequence shown here is derived from an EMBL/GenBank/DDBJ whole genome shotgun (WGS) entry which is preliminary data.</text>
</comment>
<name>A0A5J4RQ98_9ZZZZ</name>
<proteinExistence type="predicted"/>
<accession>A0A5J4RQ98</accession>
<dbReference type="EMBL" id="SNRY01000872">
    <property type="protein sequence ID" value="KAA6335662.1"/>
    <property type="molecule type" value="Genomic_DNA"/>
</dbReference>